<gene>
    <name evidence="1" type="ORF">BRAPAZ1V2_A09P77030.2</name>
</gene>
<organism evidence="1 2">
    <name type="scientific">Brassica campestris</name>
    <name type="common">Field mustard</name>
    <dbReference type="NCBI Taxonomy" id="3711"/>
    <lineage>
        <taxon>Eukaryota</taxon>
        <taxon>Viridiplantae</taxon>
        <taxon>Streptophyta</taxon>
        <taxon>Embryophyta</taxon>
        <taxon>Tracheophyta</taxon>
        <taxon>Spermatophyta</taxon>
        <taxon>Magnoliopsida</taxon>
        <taxon>eudicotyledons</taxon>
        <taxon>Gunneridae</taxon>
        <taxon>Pentapetalae</taxon>
        <taxon>rosids</taxon>
        <taxon>malvids</taxon>
        <taxon>Brassicales</taxon>
        <taxon>Brassicaceae</taxon>
        <taxon>Brassiceae</taxon>
        <taxon>Brassica</taxon>
    </lineage>
</organism>
<sequence length="36" mass="3882">MVINLKSILSIMLKSDRAQGTQVQDDSMTSLASSVI</sequence>
<dbReference type="EMBL" id="LS974625">
    <property type="protein sequence ID" value="CAG7867236.1"/>
    <property type="molecule type" value="Genomic_DNA"/>
</dbReference>
<dbReference type="AlphaFoldDB" id="A0A8D9D180"/>
<proteinExistence type="predicted"/>
<dbReference type="Gramene" id="A09p77030.2_BraZ1">
    <property type="protein sequence ID" value="A09p77030.2_BraZ1.CDS"/>
    <property type="gene ID" value="A09g77030.2_BraZ1"/>
</dbReference>
<evidence type="ECO:0000313" key="1">
    <source>
        <dbReference type="EMBL" id="CAG7867236.1"/>
    </source>
</evidence>
<evidence type="ECO:0000313" key="2">
    <source>
        <dbReference type="Proteomes" id="UP000694005"/>
    </source>
</evidence>
<dbReference type="Proteomes" id="UP000694005">
    <property type="component" value="Chromosome A09"/>
</dbReference>
<reference evidence="1 2" key="1">
    <citation type="submission" date="2021-07" db="EMBL/GenBank/DDBJ databases">
        <authorList>
            <consortium name="Genoscope - CEA"/>
            <person name="William W."/>
        </authorList>
    </citation>
    <scope>NUCLEOTIDE SEQUENCE [LARGE SCALE GENOMIC DNA]</scope>
</reference>
<protein>
    <submittedName>
        <fullName evidence="1">Uncharacterized protein</fullName>
    </submittedName>
</protein>
<accession>A0A8D9D180</accession>
<name>A0A8D9D180_BRACM</name>